<keyword evidence="4" id="KW-1185">Reference proteome</keyword>
<evidence type="ECO:0000256" key="1">
    <source>
        <dbReference type="SAM" id="Phobius"/>
    </source>
</evidence>
<protein>
    <recommendedName>
        <fullName evidence="2">Zinc-ribbon domain-containing protein</fullName>
    </recommendedName>
</protein>
<dbReference type="EMBL" id="AGCJ01000018">
    <property type="protein sequence ID" value="EHM42423.1"/>
    <property type="molecule type" value="Genomic_DNA"/>
</dbReference>
<dbReference type="eggNOG" id="COG3152">
    <property type="taxonomic scope" value="Bacteria"/>
</dbReference>
<accession>G9YFZ3</accession>
<evidence type="ECO:0000313" key="4">
    <source>
        <dbReference type="Proteomes" id="UP000005481"/>
    </source>
</evidence>
<dbReference type="InterPro" id="IPR026870">
    <property type="entry name" value="Zinc_ribbon_dom"/>
</dbReference>
<dbReference type="STRING" id="861450.HMPREF0080_00556"/>
<reference evidence="3 4" key="1">
    <citation type="submission" date="2011-08" db="EMBL/GenBank/DDBJ databases">
        <authorList>
            <person name="Weinstock G."/>
            <person name="Sodergren E."/>
            <person name="Clifton S."/>
            <person name="Fulton L."/>
            <person name="Fulton B."/>
            <person name="Courtney L."/>
            <person name="Fronick C."/>
            <person name="Harrison M."/>
            <person name="Strong C."/>
            <person name="Farmer C."/>
            <person name="Delahaunty K."/>
            <person name="Markovic C."/>
            <person name="Hall O."/>
            <person name="Minx P."/>
            <person name="Tomlinson C."/>
            <person name="Mitreva M."/>
            <person name="Hou S."/>
            <person name="Chen J."/>
            <person name="Wollam A."/>
            <person name="Pepin K.H."/>
            <person name="Johnson M."/>
            <person name="Bhonagiri V."/>
            <person name="Zhang X."/>
            <person name="Suruliraj S."/>
            <person name="Warren W."/>
            <person name="Chinwalla A."/>
            <person name="Mardis E.R."/>
            <person name="Wilson R.K."/>
        </authorList>
    </citation>
    <scope>NUCLEOTIDE SEQUENCE [LARGE SCALE GENOMIC DNA]</scope>
    <source>
        <strain evidence="3 4">F0357</strain>
    </source>
</reference>
<dbReference type="PANTHER" id="PTHR34980:SF2">
    <property type="entry name" value="INNER MEMBRANE PROTEIN YHAH-RELATED"/>
    <property type="match status" value="1"/>
</dbReference>
<dbReference type="Proteomes" id="UP000005481">
    <property type="component" value="Unassembled WGS sequence"/>
</dbReference>
<name>G9YFZ3_9FIRM</name>
<feature type="transmembrane region" description="Helical" evidence="1">
    <location>
        <begin position="121"/>
        <end position="139"/>
    </location>
</feature>
<feature type="transmembrane region" description="Helical" evidence="1">
    <location>
        <begin position="151"/>
        <end position="170"/>
    </location>
</feature>
<dbReference type="GO" id="GO:0005886">
    <property type="term" value="C:plasma membrane"/>
    <property type="evidence" value="ECO:0007669"/>
    <property type="project" value="TreeGrafter"/>
</dbReference>
<dbReference type="Pfam" id="PF05656">
    <property type="entry name" value="DUF805"/>
    <property type="match status" value="1"/>
</dbReference>
<gene>
    <name evidence="3" type="ORF">HMPREF0080_00556</name>
</gene>
<evidence type="ECO:0000259" key="2">
    <source>
        <dbReference type="Pfam" id="PF13240"/>
    </source>
</evidence>
<keyword evidence="1" id="KW-0472">Membrane</keyword>
<dbReference type="AlphaFoldDB" id="G9YFZ3"/>
<keyword evidence="1" id="KW-1133">Transmembrane helix</keyword>
<feature type="domain" description="Zinc-ribbon" evidence="2">
    <location>
        <begin position="9"/>
        <end position="29"/>
    </location>
</feature>
<keyword evidence="1" id="KW-0812">Transmembrane</keyword>
<dbReference type="HOGENOM" id="CLU_1213674_0_0_9"/>
<feature type="transmembrane region" description="Helical" evidence="1">
    <location>
        <begin position="205"/>
        <end position="228"/>
    </location>
</feature>
<sequence length="233" mass="25724">MIKGSDGMFCTKCGSPVADDQKFCAECGALVTGDAMENDAYTAAYGKNSCGPTDVSALSNEELEVVRGKGFIENFIYIVTKKYAVIQGRASRGEYWKFSGTAMMLFSVLGLFGLFIPYTGFILMILCELALFLPFLCLSVRRLHDVNKSGWWLLVSIIPFGSIYLLILFLSEGQETYNFYGRKSNYVSLTSEQAARIGKTASPSALMIVLGVIIPWVLFSGIEIGNFIRMAYM</sequence>
<comment type="caution">
    <text evidence="3">The sequence shown here is derived from an EMBL/GenBank/DDBJ whole genome shotgun (WGS) entry which is preliminary data.</text>
</comment>
<evidence type="ECO:0000313" key="3">
    <source>
        <dbReference type="EMBL" id="EHM42423.1"/>
    </source>
</evidence>
<organism evidence="3 4">
    <name type="scientific">Anaeroglobus geminatus F0357</name>
    <dbReference type="NCBI Taxonomy" id="861450"/>
    <lineage>
        <taxon>Bacteria</taxon>
        <taxon>Bacillati</taxon>
        <taxon>Bacillota</taxon>
        <taxon>Negativicutes</taxon>
        <taxon>Veillonellales</taxon>
        <taxon>Veillonellaceae</taxon>
        <taxon>Anaeroglobus</taxon>
    </lineage>
</organism>
<dbReference type="InterPro" id="IPR008523">
    <property type="entry name" value="DUF805"/>
</dbReference>
<proteinExistence type="predicted"/>
<dbReference type="PANTHER" id="PTHR34980">
    <property type="entry name" value="INNER MEMBRANE PROTEIN-RELATED-RELATED"/>
    <property type="match status" value="1"/>
</dbReference>
<dbReference type="Pfam" id="PF13240">
    <property type="entry name" value="Zn_Ribbon_1"/>
    <property type="match status" value="1"/>
</dbReference>